<accession>A0A8B8KVU5</accession>
<dbReference type="RefSeq" id="XP_027348017.1">
    <property type="nucleotide sequence ID" value="XM_027492216.1"/>
</dbReference>
<dbReference type="KEGG" id="aprc:113859442"/>
<sequence>MTLTVYVGCPIVVKGWEYRGIPMSGLDVILGIGWLTTNHVVIDCAQRRLIFPEQQGLQEMIPTCQVEAALDEGASCFILLAVMDVKQEQELQSVPVVRDFSEIIPDDVLGVPPTKKIEFGIDLVPRAEPVLVAPNRMVSKELMELKNQIEDLMPKKMIIPSVSP</sequence>
<dbReference type="InterPro" id="IPR021109">
    <property type="entry name" value="Peptidase_aspartic_dom_sf"/>
</dbReference>
<dbReference type="OrthoDB" id="1435700at2759"/>
<dbReference type="InterPro" id="IPR043502">
    <property type="entry name" value="DNA/RNA_pol_sf"/>
</dbReference>
<dbReference type="SUPFAM" id="SSF56672">
    <property type="entry name" value="DNA/RNA polymerases"/>
    <property type="match status" value="1"/>
</dbReference>
<keyword evidence="1" id="KW-1185">Reference proteome</keyword>
<protein>
    <submittedName>
        <fullName evidence="2">Uncharacterized protein LOC113859442</fullName>
    </submittedName>
</protein>
<name>A0A8B8KVU5_ABRPR</name>
<evidence type="ECO:0000313" key="1">
    <source>
        <dbReference type="Proteomes" id="UP000694853"/>
    </source>
</evidence>
<evidence type="ECO:0000313" key="2">
    <source>
        <dbReference type="RefSeq" id="XP_027348017.1"/>
    </source>
</evidence>
<dbReference type="Proteomes" id="UP000694853">
    <property type="component" value="Unplaced"/>
</dbReference>
<gene>
    <name evidence="2" type="primary">LOC113859442</name>
</gene>
<reference evidence="2" key="2">
    <citation type="submission" date="2025-08" db="UniProtKB">
        <authorList>
            <consortium name="RefSeq"/>
        </authorList>
    </citation>
    <scope>IDENTIFICATION</scope>
    <source>
        <tissue evidence="2">Young leaves</tissue>
    </source>
</reference>
<dbReference type="PANTHER" id="PTHR15503:SF45">
    <property type="entry name" value="RNA-DIRECTED DNA POLYMERASE HOMOLOG"/>
    <property type="match status" value="1"/>
</dbReference>
<dbReference type="PANTHER" id="PTHR15503">
    <property type="entry name" value="LDOC1 RELATED"/>
    <property type="match status" value="1"/>
</dbReference>
<dbReference type="GeneID" id="113859442"/>
<dbReference type="Pfam" id="PF08284">
    <property type="entry name" value="RVP_2"/>
    <property type="match status" value="1"/>
</dbReference>
<organism evidence="1 2">
    <name type="scientific">Abrus precatorius</name>
    <name type="common">Indian licorice</name>
    <name type="synonym">Glycine abrus</name>
    <dbReference type="NCBI Taxonomy" id="3816"/>
    <lineage>
        <taxon>Eukaryota</taxon>
        <taxon>Viridiplantae</taxon>
        <taxon>Streptophyta</taxon>
        <taxon>Embryophyta</taxon>
        <taxon>Tracheophyta</taxon>
        <taxon>Spermatophyta</taxon>
        <taxon>Magnoliopsida</taxon>
        <taxon>eudicotyledons</taxon>
        <taxon>Gunneridae</taxon>
        <taxon>Pentapetalae</taxon>
        <taxon>rosids</taxon>
        <taxon>fabids</taxon>
        <taxon>Fabales</taxon>
        <taxon>Fabaceae</taxon>
        <taxon>Papilionoideae</taxon>
        <taxon>50 kb inversion clade</taxon>
        <taxon>NPAAA clade</taxon>
        <taxon>indigoferoid/millettioid clade</taxon>
        <taxon>Abreae</taxon>
        <taxon>Abrus</taxon>
    </lineage>
</organism>
<proteinExistence type="predicted"/>
<reference evidence="1" key="1">
    <citation type="journal article" date="2019" name="Toxins">
        <title>Detection of Abrin-Like and Prepropulchellin-Like Toxin Genes and Transcripts Using Whole Genome Sequencing and Full-Length Transcript Sequencing of Abrus precatorius.</title>
        <authorList>
            <person name="Hovde B.T."/>
            <person name="Daligault H.E."/>
            <person name="Hanschen E.R."/>
            <person name="Kunde Y.A."/>
            <person name="Johnson M.B."/>
            <person name="Starkenburg S.R."/>
            <person name="Johnson S.L."/>
        </authorList>
    </citation>
    <scope>NUCLEOTIDE SEQUENCE [LARGE SCALE GENOMIC DNA]</scope>
</reference>
<dbReference type="InterPro" id="IPR032567">
    <property type="entry name" value="RTL1-rel"/>
</dbReference>
<dbReference type="AlphaFoldDB" id="A0A8B8KVU5"/>
<dbReference type="Gene3D" id="2.40.70.10">
    <property type="entry name" value="Acid Proteases"/>
    <property type="match status" value="1"/>
</dbReference>